<proteinExistence type="predicted"/>
<dbReference type="Proteomes" id="UP000000493">
    <property type="component" value="Chromosome"/>
</dbReference>
<organism evidence="1 2">
    <name type="scientific">Runella slithyformis (strain ATCC 29530 / DSM 19594 / LMG 11500 / NCIMB 11436 / LSU 4)</name>
    <dbReference type="NCBI Taxonomy" id="761193"/>
    <lineage>
        <taxon>Bacteria</taxon>
        <taxon>Pseudomonadati</taxon>
        <taxon>Bacteroidota</taxon>
        <taxon>Cytophagia</taxon>
        <taxon>Cytophagales</taxon>
        <taxon>Spirosomataceae</taxon>
        <taxon>Runella</taxon>
    </lineage>
</organism>
<reference evidence="1 2" key="2">
    <citation type="journal article" date="2012" name="Stand. Genomic Sci.">
        <title>Complete genome sequence of the aquatic bacterium Runella slithyformis type strain (LSU 4(T)).</title>
        <authorList>
            <person name="Copeland A."/>
            <person name="Zhang X."/>
            <person name="Misra M."/>
            <person name="Lapidus A."/>
            <person name="Nolan M."/>
            <person name="Lucas S."/>
            <person name="Deshpande S."/>
            <person name="Cheng J.F."/>
            <person name="Tapia R."/>
            <person name="Goodwin L.A."/>
            <person name="Pitluck S."/>
            <person name="Liolios K."/>
            <person name="Pagani I."/>
            <person name="Ivanova N."/>
            <person name="Mikhailova N."/>
            <person name="Pati A."/>
            <person name="Chen A."/>
            <person name="Palaniappan K."/>
            <person name="Land M."/>
            <person name="Hauser L."/>
            <person name="Pan C."/>
            <person name="Jeffries C.D."/>
            <person name="Detter J.C."/>
            <person name="Brambilla E.M."/>
            <person name="Rohde M."/>
            <person name="Djao O.D."/>
            <person name="Goker M."/>
            <person name="Sikorski J."/>
            <person name="Tindall B.J."/>
            <person name="Woyke T."/>
            <person name="Bristow J."/>
            <person name="Eisen J.A."/>
            <person name="Markowitz V."/>
            <person name="Hugenholtz P."/>
            <person name="Kyrpides N.C."/>
            <person name="Klenk H.P."/>
            <person name="Mavromatis K."/>
        </authorList>
    </citation>
    <scope>NUCLEOTIDE SEQUENCE [LARGE SCALE GENOMIC DNA]</scope>
    <source>
        <strain evidence="2">ATCC 29530 / DSM 19594 / LMG 11500 / NCIMB 11436 / LSU 4</strain>
    </source>
</reference>
<dbReference type="AlphaFoldDB" id="A0A7U4E5Q5"/>
<dbReference type="RefSeq" id="WP_013927760.1">
    <property type="nucleotide sequence ID" value="NC_015703.1"/>
</dbReference>
<dbReference type="EMBL" id="CP002859">
    <property type="protein sequence ID" value="AEI48448.1"/>
    <property type="molecule type" value="Genomic_DNA"/>
</dbReference>
<gene>
    <name evidence="1" type="ordered locus">Runsl_2032</name>
</gene>
<dbReference type="KEGG" id="rsi:Runsl_2032"/>
<evidence type="ECO:0000313" key="2">
    <source>
        <dbReference type="Proteomes" id="UP000000493"/>
    </source>
</evidence>
<reference evidence="2" key="1">
    <citation type="submission" date="2011-06" db="EMBL/GenBank/DDBJ databases">
        <title>The complete genome of chromosome of Runella slithyformis DSM 19594.</title>
        <authorList>
            <consortium name="US DOE Joint Genome Institute (JGI-PGF)"/>
            <person name="Lucas S."/>
            <person name="Han J."/>
            <person name="Lapidus A."/>
            <person name="Bruce D."/>
            <person name="Goodwin L."/>
            <person name="Pitluck S."/>
            <person name="Peters L."/>
            <person name="Kyrpides N."/>
            <person name="Mavromatis K."/>
            <person name="Ivanova N."/>
            <person name="Ovchinnikova G."/>
            <person name="Zhang X."/>
            <person name="Misra M."/>
            <person name="Detter J.C."/>
            <person name="Tapia R."/>
            <person name="Han C."/>
            <person name="Land M."/>
            <person name="Hauser L."/>
            <person name="Markowitz V."/>
            <person name="Cheng J.-F."/>
            <person name="Hugenholtz P."/>
            <person name="Woyke T."/>
            <person name="Wu D."/>
            <person name="Tindall B."/>
            <person name="Faehrich R."/>
            <person name="Brambilla E."/>
            <person name="Klenk H.-P."/>
            <person name="Eisen J.A."/>
        </authorList>
    </citation>
    <scope>NUCLEOTIDE SEQUENCE [LARGE SCALE GENOMIC DNA]</scope>
    <source>
        <strain evidence="2">ATCC 29530 / DSM 19594 / LMG 11500 / NCIMB 11436 / LSU 4</strain>
    </source>
</reference>
<evidence type="ECO:0000313" key="1">
    <source>
        <dbReference type="EMBL" id="AEI48448.1"/>
    </source>
</evidence>
<accession>A0A7U4E5Q5</accession>
<sequence>MIQTFTPDDVIRYVYEETTEEENTLIEDALIGDQELLEFYLDTLEIKSLMNKLERTPSNRVVSNILEYSQNYTGSQSVA</sequence>
<name>A0A7U4E5Q5_RUNSL</name>
<protein>
    <submittedName>
        <fullName evidence="1">Uncharacterized protein</fullName>
    </submittedName>
</protein>
<keyword evidence="2" id="KW-1185">Reference proteome</keyword>